<evidence type="ECO:0000256" key="20">
    <source>
        <dbReference type="SAM" id="Phobius"/>
    </source>
</evidence>
<dbReference type="PANTHER" id="PTHR45339">
    <property type="entry name" value="HYBRID SIGNAL TRANSDUCTION HISTIDINE KINASE J"/>
    <property type="match status" value="1"/>
</dbReference>
<dbReference type="EC" id="2.7.13.3" evidence="3"/>
<dbReference type="CDD" id="cd00082">
    <property type="entry name" value="HisKA"/>
    <property type="match status" value="1"/>
</dbReference>
<name>B1XYM5_LEPCP</name>
<dbReference type="InterPro" id="IPR005467">
    <property type="entry name" value="His_kinase_dom"/>
</dbReference>
<evidence type="ECO:0000256" key="7">
    <source>
        <dbReference type="ARBA" id="ARBA00022692"/>
    </source>
</evidence>
<dbReference type="GO" id="GO:0005886">
    <property type="term" value="C:plasma membrane"/>
    <property type="evidence" value="ECO:0007669"/>
    <property type="project" value="UniProtKB-SubCell"/>
</dbReference>
<dbReference type="GO" id="GO:0000155">
    <property type="term" value="F:phosphorelay sensor kinase activity"/>
    <property type="evidence" value="ECO:0007669"/>
    <property type="project" value="InterPro"/>
</dbReference>
<evidence type="ECO:0000256" key="2">
    <source>
        <dbReference type="ARBA" id="ARBA00004651"/>
    </source>
</evidence>
<gene>
    <name evidence="25" type="ordered locus">Lcho_4210</name>
</gene>
<evidence type="ECO:0000313" key="26">
    <source>
        <dbReference type="Proteomes" id="UP000001693"/>
    </source>
</evidence>
<feature type="domain" description="Histidine kinase" evidence="21">
    <location>
        <begin position="487"/>
        <end position="708"/>
    </location>
</feature>
<evidence type="ECO:0000259" key="23">
    <source>
        <dbReference type="PROSITE" id="PS50112"/>
    </source>
</evidence>
<feature type="modified residue" description="Phosphohistidine" evidence="18">
    <location>
        <position position="973"/>
    </location>
</feature>
<dbReference type="Pfam" id="PF00512">
    <property type="entry name" value="HisKA"/>
    <property type="match status" value="1"/>
</dbReference>
<dbReference type="InterPro" id="IPR035965">
    <property type="entry name" value="PAS-like_dom_sf"/>
</dbReference>
<dbReference type="eggNOG" id="COG0784">
    <property type="taxonomic scope" value="Bacteria"/>
</dbReference>
<dbReference type="PROSITE" id="PS50112">
    <property type="entry name" value="PAS"/>
    <property type="match status" value="1"/>
</dbReference>
<dbReference type="SMART" id="SM00448">
    <property type="entry name" value="REC"/>
    <property type="match status" value="1"/>
</dbReference>
<evidence type="ECO:0000259" key="24">
    <source>
        <dbReference type="PROSITE" id="PS50894"/>
    </source>
</evidence>
<dbReference type="eggNOG" id="COG2205">
    <property type="taxonomic scope" value="Bacteria"/>
</dbReference>
<dbReference type="EMBL" id="CP001013">
    <property type="protein sequence ID" value="ACB36461.1"/>
    <property type="molecule type" value="Genomic_DNA"/>
</dbReference>
<dbReference type="Gene3D" id="1.10.287.130">
    <property type="match status" value="1"/>
</dbReference>
<dbReference type="KEGG" id="lch:Lcho_4210"/>
<evidence type="ECO:0000256" key="17">
    <source>
        <dbReference type="ARBA" id="ARBA00070152"/>
    </source>
</evidence>
<dbReference type="Pfam" id="PF02518">
    <property type="entry name" value="HATPase_c"/>
    <property type="match status" value="1"/>
</dbReference>
<dbReference type="CDD" id="cd16922">
    <property type="entry name" value="HATPase_EvgS-ArcB-TorS-like"/>
    <property type="match status" value="1"/>
</dbReference>
<dbReference type="OrthoDB" id="5519028at2"/>
<keyword evidence="10 25" id="KW-0418">Kinase</keyword>
<protein>
    <recommendedName>
        <fullName evidence="17">Virulence sensor protein BvgS</fullName>
        <ecNumber evidence="3">2.7.13.3</ecNumber>
    </recommendedName>
</protein>
<evidence type="ECO:0000256" key="1">
    <source>
        <dbReference type="ARBA" id="ARBA00000085"/>
    </source>
</evidence>
<dbReference type="Proteomes" id="UP000001693">
    <property type="component" value="Chromosome"/>
</dbReference>
<dbReference type="AlphaFoldDB" id="B1XYM5"/>
<evidence type="ECO:0000313" key="25">
    <source>
        <dbReference type="EMBL" id="ACB36461.1"/>
    </source>
</evidence>
<feature type="modified residue" description="4-aspartylphosphate" evidence="19">
    <location>
        <position position="797"/>
    </location>
</feature>
<dbReference type="InterPro" id="IPR004358">
    <property type="entry name" value="Sig_transdc_His_kin-like_C"/>
</dbReference>
<dbReference type="HOGENOM" id="CLU_281850_0_0_4"/>
<evidence type="ECO:0000256" key="8">
    <source>
        <dbReference type="ARBA" id="ARBA00022729"/>
    </source>
</evidence>
<dbReference type="Pfam" id="PF00072">
    <property type="entry name" value="Response_reg"/>
    <property type="match status" value="1"/>
</dbReference>
<dbReference type="InterPro" id="IPR003594">
    <property type="entry name" value="HATPase_dom"/>
</dbReference>
<keyword evidence="13" id="KW-0902">Two-component regulatory system</keyword>
<dbReference type="PROSITE" id="PS50110">
    <property type="entry name" value="RESPONSE_REGULATORY"/>
    <property type="match status" value="1"/>
</dbReference>
<keyword evidence="12 20" id="KW-1133">Transmembrane helix</keyword>
<dbReference type="PRINTS" id="PR00344">
    <property type="entry name" value="BCTRLSENSOR"/>
</dbReference>
<dbReference type="SMART" id="SM00091">
    <property type="entry name" value="PAS"/>
    <property type="match status" value="1"/>
</dbReference>
<evidence type="ECO:0000256" key="18">
    <source>
        <dbReference type="PROSITE-ProRule" id="PRU00110"/>
    </source>
</evidence>
<dbReference type="InterPro" id="IPR001789">
    <property type="entry name" value="Sig_transdc_resp-reg_receiver"/>
</dbReference>
<dbReference type="Gene3D" id="3.30.565.10">
    <property type="entry name" value="Histidine kinase-like ATPase, C-terminal domain"/>
    <property type="match status" value="1"/>
</dbReference>
<evidence type="ECO:0000256" key="16">
    <source>
        <dbReference type="ARBA" id="ARBA00058004"/>
    </source>
</evidence>
<dbReference type="InterPro" id="IPR003661">
    <property type="entry name" value="HisK_dim/P_dom"/>
</dbReference>
<evidence type="ECO:0000256" key="13">
    <source>
        <dbReference type="ARBA" id="ARBA00023012"/>
    </source>
</evidence>
<evidence type="ECO:0000259" key="21">
    <source>
        <dbReference type="PROSITE" id="PS50109"/>
    </source>
</evidence>
<dbReference type="SUPFAM" id="SSF47384">
    <property type="entry name" value="Homodimeric domain of signal transducing histidine kinase"/>
    <property type="match status" value="1"/>
</dbReference>
<keyword evidence="6 25" id="KW-0808">Transferase</keyword>
<dbReference type="SMART" id="SM00388">
    <property type="entry name" value="HisKA"/>
    <property type="match status" value="1"/>
</dbReference>
<evidence type="ECO:0000256" key="14">
    <source>
        <dbReference type="ARBA" id="ARBA00023026"/>
    </source>
</evidence>
<dbReference type="GO" id="GO:0005524">
    <property type="term" value="F:ATP binding"/>
    <property type="evidence" value="ECO:0007669"/>
    <property type="project" value="UniProtKB-KW"/>
</dbReference>
<keyword evidence="4" id="KW-1003">Cell membrane</keyword>
<keyword evidence="14" id="KW-0843">Virulence</keyword>
<evidence type="ECO:0000256" key="9">
    <source>
        <dbReference type="ARBA" id="ARBA00022741"/>
    </source>
</evidence>
<feature type="domain" description="PAS" evidence="23">
    <location>
        <begin position="324"/>
        <end position="366"/>
    </location>
</feature>
<dbReference type="eggNOG" id="COG2198">
    <property type="taxonomic scope" value="Bacteria"/>
</dbReference>
<feature type="transmembrane region" description="Helical" evidence="20">
    <location>
        <begin position="6"/>
        <end position="27"/>
    </location>
</feature>
<evidence type="ECO:0000256" key="19">
    <source>
        <dbReference type="PROSITE-ProRule" id="PRU00169"/>
    </source>
</evidence>
<comment type="subcellular location">
    <subcellularLocation>
        <location evidence="2">Cell membrane</location>
        <topology evidence="2">Multi-pass membrane protein</topology>
    </subcellularLocation>
</comment>
<dbReference type="Gene3D" id="3.30.450.20">
    <property type="entry name" value="PAS domain"/>
    <property type="match status" value="1"/>
</dbReference>
<dbReference type="InterPro" id="IPR036097">
    <property type="entry name" value="HisK_dim/P_sf"/>
</dbReference>
<evidence type="ECO:0000256" key="3">
    <source>
        <dbReference type="ARBA" id="ARBA00012438"/>
    </source>
</evidence>
<sequence length="1110" mass="118992" precursor="true">MSLHTWVTRLIWLCMAPLLLLAAYLAIDRVRGVQAERDLVAENLSQELAASIDQGLQARIGALQMLAQSPLADDPSRWRELYQEAQGFRQSFGSHVVLADRSLRMRFTTRSPFGAELPMLPRPKGQAAAPKALETGLPAVGDTFIGPIAKAPLVAIAVPALRGGQVTALLLTTFEASQYQAQLDQVRLPAHWSLSLLDGKGDVIARRAPAEPPAQRVVDAEGRFAVRSAVAPWSVVLEIPRDVYRAPLQAAALTLAIAILGASLAGVLGGMLASRRLGRAVDSLAQPPQPGTPPSSIREIAAARQLIDETARRSQAAQDSLRDSERRFRRLFQEAPLPLALVSRDARVTDINRRFVQLFGYTLAEIPTLAHWWQLAYPDATYRAAVIARWNAARVAVAQTRGDIAPQEYHVTCRDGSVRTLLIAGIDQDDGFMATFFDITEIRRAEQHVRALNADLERRVADRTGELLQAREAAEAANRAKSAFLANMSHEIRTPMNAIVGLAHLLRRDAHEPVAAQRLGQMIDAAGHLLQVINDILDLSKIEAGKLQLEQLPFSLQALLARNCALVADRARAKGLAVAIEVDGVPDALSGDPTRLSQALLNLLGNAVKFTEQGSIVLRAECVARGTDDHLTVRFRVRDTGIGIAPDKLDQLFAPFMQADASTTRRFGGTGLGLAITQRLAATMGGEVGVRSEPGRGSEFWFTAQLREGAAARPAGAAVEALTHPFGDSFADPREALERLRSCCAGARLLLVEDNPVNQDVALELLRAAGFAVDVASNGVEALAQVHGRSHDLILMDMQMPEMDGLEATRLIRALPGCATVPILAMTANAFGDDRAACLAAGMNDHIAKPVDPAHLYAVLLRWLSGAAGGPPQAVAPGVAAAAAPAVAPTATQPAAVEPPRHAAVDVDDLDDLDGLPRIPGLDARQAMNYVQGRVEVYRRVLRQFAYHYGDDWTELAQQLVHGDFKALGRTAHALKSAAESIGAGRLAQLAEALEAAVASNASADALAVAAEAMHEELAFLVAGIRTSTLGDETLPAPLAGTAMSSRDLDRLEALLAAGDYEAVALFRELRLPMRQQFSTPLGDVESSLRIFDFDAALAALRAVRAAGRI</sequence>
<dbReference type="FunFam" id="1.10.287.130:FF:000004">
    <property type="entry name" value="Ethylene receptor 1"/>
    <property type="match status" value="1"/>
</dbReference>
<evidence type="ECO:0000256" key="10">
    <source>
        <dbReference type="ARBA" id="ARBA00022777"/>
    </source>
</evidence>
<evidence type="ECO:0000256" key="4">
    <source>
        <dbReference type="ARBA" id="ARBA00022475"/>
    </source>
</evidence>
<keyword evidence="11" id="KW-0067">ATP-binding</keyword>
<keyword evidence="7 20" id="KW-0812">Transmembrane</keyword>
<comment type="function">
    <text evidence="16">Member of the two-component regulatory system BvgS/BvgA. Phosphorylates BvgA via a four-step phosphorelay in response to environmental signals.</text>
</comment>
<keyword evidence="5 19" id="KW-0597">Phosphoprotein</keyword>
<dbReference type="SUPFAM" id="SSF47226">
    <property type="entry name" value="Histidine-containing phosphotransfer domain, HPT domain"/>
    <property type="match status" value="1"/>
</dbReference>
<dbReference type="PROSITE" id="PS50109">
    <property type="entry name" value="HIS_KIN"/>
    <property type="match status" value="1"/>
</dbReference>
<dbReference type="Pfam" id="PF13188">
    <property type="entry name" value="PAS_8"/>
    <property type="match status" value="1"/>
</dbReference>
<dbReference type="InterPro" id="IPR036890">
    <property type="entry name" value="HATPase_C_sf"/>
</dbReference>
<dbReference type="RefSeq" id="WP_012349202.1">
    <property type="nucleotide sequence ID" value="NC_010524.1"/>
</dbReference>
<dbReference type="PANTHER" id="PTHR45339:SF1">
    <property type="entry name" value="HYBRID SIGNAL TRANSDUCTION HISTIDINE KINASE J"/>
    <property type="match status" value="1"/>
</dbReference>
<dbReference type="SMART" id="SM00387">
    <property type="entry name" value="HATPase_c"/>
    <property type="match status" value="1"/>
</dbReference>
<dbReference type="SUPFAM" id="SSF55874">
    <property type="entry name" value="ATPase domain of HSP90 chaperone/DNA topoisomerase II/histidine kinase"/>
    <property type="match status" value="1"/>
</dbReference>
<evidence type="ECO:0000256" key="12">
    <source>
        <dbReference type="ARBA" id="ARBA00022989"/>
    </source>
</evidence>
<organism evidence="25 26">
    <name type="scientific">Leptothrix cholodnii (strain ATCC 51168 / LMG 8142 / SP-6)</name>
    <name type="common">Leptothrix discophora (strain SP-6)</name>
    <dbReference type="NCBI Taxonomy" id="395495"/>
    <lineage>
        <taxon>Bacteria</taxon>
        <taxon>Pseudomonadati</taxon>
        <taxon>Pseudomonadota</taxon>
        <taxon>Betaproteobacteria</taxon>
        <taxon>Burkholderiales</taxon>
        <taxon>Sphaerotilaceae</taxon>
        <taxon>Leptothrix</taxon>
    </lineage>
</organism>
<dbReference type="Gene3D" id="1.20.120.160">
    <property type="entry name" value="HPT domain"/>
    <property type="match status" value="1"/>
</dbReference>
<dbReference type="PROSITE" id="PS50894">
    <property type="entry name" value="HPT"/>
    <property type="match status" value="1"/>
</dbReference>
<evidence type="ECO:0000256" key="11">
    <source>
        <dbReference type="ARBA" id="ARBA00022840"/>
    </source>
</evidence>
<dbReference type="FunFam" id="3.30.565.10:FF:000010">
    <property type="entry name" value="Sensor histidine kinase RcsC"/>
    <property type="match status" value="1"/>
</dbReference>
<proteinExistence type="predicted"/>
<dbReference type="Pfam" id="PF01627">
    <property type="entry name" value="Hpt"/>
    <property type="match status" value="1"/>
</dbReference>
<feature type="transmembrane region" description="Helical" evidence="20">
    <location>
        <begin position="250"/>
        <end position="273"/>
    </location>
</feature>
<dbReference type="CDD" id="cd17546">
    <property type="entry name" value="REC_hyHK_CKI1_RcsC-like"/>
    <property type="match status" value="1"/>
</dbReference>
<dbReference type="InterPro" id="IPR011006">
    <property type="entry name" value="CheY-like_superfamily"/>
</dbReference>
<dbReference type="InterPro" id="IPR008207">
    <property type="entry name" value="Sig_transdc_His_kin_Hpt_dom"/>
</dbReference>
<evidence type="ECO:0000256" key="6">
    <source>
        <dbReference type="ARBA" id="ARBA00022679"/>
    </source>
</evidence>
<feature type="domain" description="HPt" evidence="24">
    <location>
        <begin position="934"/>
        <end position="1024"/>
    </location>
</feature>
<dbReference type="Gene3D" id="3.40.50.2300">
    <property type="match status" value="1"/>
</dbReference>
<dbReference type="NCBIfam" id="TIGR00229">
    <property type="entry name" value="sensory_box"/>
    <property type="match status" value="1"/>
</dbReference>
<dbReference type="SUPFAM" id="SSF55785">
    <property type="entry name" value="PYP-like sensor domain (PAS domain)"/>
    <property type="match status" value="1"/>
</dbReference>
<evidence type="ECO:0000259" key="22">
    <source>
        <dbReference type="PROSITE" id="PS50110"/>
    </source>
</evidence>
<keyword evidence="15 20" id="KW-0472">Membrane</keyword>
<accession>B1XYM5</accession>
<keyword evidence="8" id="KW-0732">Signal</keyword>
<dbReference type="SUPFAM" id="SSF52172">
    <property type="entry name" value="CheY-like"/>
    <property type="match status" value="1"/>
</dbReference>
<evidence type="ECO:0000256" key="15">
    <source>
        <dbReference type="ARBA" id="ARBA00023136"/>
    </source>
</evidence>
<dbReference type="InterPro" id="IPR000014">
    <property type="entry name" value="PAS"/>
</dbReference>
<dbReference type="InterPro" id="IPR036641">
    <property type="entry name" value="HPT_dom_sf"/>
</dbReference>
<keyword evidence="9" id="KW-0547">Nucleotide-binding</keyword>
<feature type="domain" description="Response regulatory" evidence="22">
    <location>
        <begin position="748"/>
        <end position="864"/>
    </location>
</feature>
<reference evidence="25 26" key="1">
    <citation type="submission" date="2008-03" db="EMBL/GenBank/DDBJ databases">
        <title>Complete sequence of Leptothrix cholodnii SP-6.</title>
        <authorList>
            <consortium name="US DOE Joint Genome Institute"/>
            <person name="Copeland A."/>
            <person name="Lucas S."/>
            <person name="Lapidus A."/>
            <person name="Glavina del Rio T."/>
            <person name="Dalin E."/>
            <person name="Tice H."/>
            <person name="Bruce D."/>
            <person name="Goodwin L."/>
            <person name="Pitluck S."/>
            <person name="Chertkov O."/>
            <person name="Brettin T."/>
            <person name="Detter J.C."/>
            <person name="Han C."/>
            <person name="Kuske C.R."/>
            <person name="Schmutz J."/>
            <person name="Larimer F."/>
            <person name="Land M."/>
            <person name="Hauser L."/>
            <person name="Kyrpides N."/>
            <person name="Lykidis A."/>
            <person name="Emerson D."/>
            <person name="Richardson P."/>
        </authorList>
    </citation>
    <scope>NUCLEOTIDE SEQUENCE [LARGE SCALE GENOMIC DNA]</scope>
    <source>
        <strain evidence="26">ATCC 51168 / LMG 8142 / SP-6</strain>
    </source>
</reference>
<evidence type="ECO:0000256" key="5">
    <source>
        <dbReference type="ARBA" id="ARBA00022553"/>
    </source>
</evidence>
<dbReference type="CDD" id="cd00130">
    <property type="entry name" value="PAS"/>
    <property type="match status" value="1"/>
</dbReference>
<comment type="catalytic activity">
    <reaction evidence="1">
        <text>ATP + protein L-histidine = ADP + protein N-phospho-L-histidine.</text>
        <dbReference type="EC" id="2.7.13.3"/>
    </reaction>
</comment>
<dbReference type="STRING" id="395495.Lcho_4210"/>
<keyword evidence="26" id="KW-1185">Reference proteome</keyword>